<reference evidence="4 5" key="1">
    <citation type="submission" date="2018-07" db="EMBL/GenBank/DDBJ databases">
        <title>Genomic Encyclopedia of Type Strains, Phase III (KMG-III): the genomes of soil and plant-associated and newly described type strains.</title>
        <authorList>
            <person name="Whitman W."/>
        </authorList>
    </citation>
    <scope>NUCLEOTIDE SEQUENCE [LARGE SCALE GENOMIC DNA]</scope>
    <source>
        <strain evidence="4 5">CECT 7731</strain>
    </source>
</reference>
<keyword evidence="2" id="KW-0732">Signal</keyword>
<keyword evidence="1" id="KW-0472">Membrane</keyword>
<evidence type="ECO:0000313" key="5">
    <source>
        <dbReference type="Proteomes" id="UP000253506"/>
    </source>
</evidence>
<feature type="signal peptide" evidence="2">
    <location>
        <begin position="1"/>
        <end position="24"/>
    </location>
</feature>
<evidence type="ECO:0000259" key="3">
    <source>
        <dbReference type="PROSITE" id="PS50234"/>
    </source>
</evidence>
<dbReference type="Proteomes" id="UP000253506">
    <property type="component" value="Unassembled WGS sequence"/>
</dbReference>
<feature type="domain" description="VWFA" evidence="3">
    <location>
        <begin position="27"/>
        <end position="215"/>
    </location>
</feature>
<accession>A0A368ZWC6</accession>
<dbReference type="PROSITE" id="PS50234">
    <property type="entry name" value="VWFA"/>
    <property type="match status" value="1"/>
</dbReference>
<feature type="chain" id="PRO_5017066714" evidence="2">
    <location>
        <begin position="25"/>
        <end position="611"/>
    </location>
</feature>
<keyword evidence="1" id="KW-0812">Transmembrane</keyword>
<evidence type="ECO:0000256" key="1">
    <source>
        <dbReference type="SAM" id="Phobius"/>
    </source>
</evidence>
<dbReference type="OrthoDB" id="798937at2"/>
<sequence length="611" mass="67049">MKWLKINTVLLAAVLSFVTPFSQADTQFRVIVDASGSMLISDPDKLTSEALRLISNLAPEEEATLGVWLFGEEARVLLPESTVNQATKAKLSSYVNSYVTQDVKTDLESIVKMLLETPDSGTLESGFNRHWILVTDGMVDISLDEAVNKASRDRIINKLTPQLEDRAIHLHTISMTGYTDKELLESLSLRTNASHTEVAIPEDLLDTFDRIFAQAAPSDELPLDGNRFLVDDAIQELTLVVFHDGEIQPRIIKPDGVLQPLENGNGTSVAISEHYTLLTIRAPLSGEWTINNVDLERSSVRVITDLGLYTSDIPPVMFQGESIDSTVGLLQKNTRIQDGKLLNLLSVEQSLVRLSGEQKESIFSRQLVLQEGAFSQTLQGVVEPGRYELISVADGKTFSRQMSQYFTVHPAIEFKGVKSGGSFVSLSALPVNLRLDILQSNIRLEFTYNNGTSKVEEMPLVGQGYWEMIVPVAPDDNVKVRAELLGVDHNGESFEYWTPVWQFSRKGNDEPVVGLVGANDEGIALLSASTVDKNVMPVFLPPVISVVDDAEEPAPLASESNSSDDDASANVAAETDNGFSSKEWVLYAALNIGGIVIIVAGILLYRRLKKS</sequence>
<evidence type="ECO:0000256" key="2">
    <source>
        <dbReference type="SAM" id="SignalP"/>
    </source>
</evidence>
<dbReference type="RefSeq" id="WP_114412204.1">
    <property type="nucleotide sequence ID" value="NZ_QPJQ01000017.1"/>
</dbReference>
<name>A0A368ZWC6_9GAMM</name>
<comment type="caution">
    <text evidence="4">The sequence shown here is derived from an EMBL/GenBank/DDBJ whole genome shotgun (WGS) entry which is preliminary data.</text>
</comment>
<dbReference type="InterPro" id="IPR002035">
    <property type="entry name" value="VWF_A"/>
</dbReference>
<proteinExistence type="predicted"/>
<protein>
    <submittedName>
        <fullName evidence="4">Uncharacterized protein (TIGR03503 family)</fullName>
    </submittedName>
</protein>
<dbReference type="Pfam" id="PF00092">
    <property type="entry name" value="VWA"/>
    <property type="match status" value="1"/>
</dbReference>
<dbReference type="Gene3D" id="3.40.50.410">
    <property type="entry name" value="von Willebrand factor, type A domain"/>
    <property type="match status" value="1"/>
</dbReference>
<dbReference type="InterPro" id="IPR036465">
    <property type="entry name" value="vWFA_dom_sf"/>
</dbReference>
<dbReference type="AlphaFoldDB" id="A0A368ZWC6"/>
<evidence type="ECO:0000313" key="4">
    <source>
        <dbReference type="EMBL" id="RCX01245.1"/>
    </source>
</evidence>
<gene>
    <name evidence="4" type="ORF">DFP77_11719</name>
</gene>
<keyword evidence="1" id="KW-1133">Transmembrane helix</keyword>
<dbReference type="SUPFAM" id="SSF53300">
    <property type="entry name" value="vWA-like"/>
    <property type="match status" value="1"/>
</dbReference>
<feature type="transmembrane region" description="Helical" evidence="1">
    <location>
        <begin position="584"/>
        <end position="605"/>
    </location>
</feature>
<dbReference type="EMBL" id="QPJQ01000017">
    <property type="protein sequence ID" value="RCX01245.1"/>
    <property type="molecule type" value="Genomic_DNA"/>
</dbReference>
<organism evidence="4 5">
    <name type="scientific">Marinomonas foliarum</name>
    <dbReference type="NCBI Taxonomy" id="491950"/>
    <lineage>
        <taxon>Bacteria</taxon>
        <taxon>Pseudomonadati</taxon>
        <taxon>Pseudomonadota</taxon>
        <taxon>Gammaproteobacteria</taxon>
        <taxon>Oceanospirillales</taxon>
        <taxon>Oceanospirillaceae</taxon>
        <taxon>Marinomonas</taxon>
    </lineage>
</organism>